<dbReference type="InterPro" id="IPR058240">
    <property type="entry name" value="rSAM_sf"/>
</dbReference>
<evidence type="ECO:0000256" key="4">
    <source>
        <dbReference type="ARBA" id="ARBA00022842"/>
    </source>
</evidence>
<evidence type="ECO:0000313" key="11">
    <source>
        <dbReference type="Proteomes" id="UP000033096"/>
    </source>
</evidence>
<keyword evidence="3 8" id="KW-0479">Metal-binding</keyword>
<dbReference type="PANTHER" id="PTHR42836">
    <property type="entry name" value="7-CARBOXY-7-DEAZAGUANINE SYNTHASE"/>
    <property type="match status" value="1"/>
</dbReference>
<comment type="function">
    <text evidence="8">Catalyzes the complex heterocyclic radical-mediated conversion of 6-carboxy-5,6,7,8-tetrahydropterin (CPH4) to 7-carboxy-7-deazaguanine (CDG), a step common to the biosynthetic pathways of all 7-deazapurine-containing compounds.</text>
</comment>
<dbReference type="InterPro" id="IPR024924">
    <property type="entry name" value="7-CO-7-deazaguanine_synth-like"/>
</dbReference>
<dbReference type="SFLD" id="SFLDS00029">
    <property type="entry name" value="Radical_SAM"/>
    <property type="match status" value="1"/>
</dbReference>
<dbReference type="GO" id="GO:1904047">
    <property type="term" value="F:S-adenosyl-L-methionine binding"/>
    <property type="evidence" value="ECO:0007669"/>
    <property type="project" value="UniProtKB-UniRule"/>
</dbReference>
<evidence type="ECO:0000256" key="3">
    <source>
        <dbReference type="ARBA" id="ARBA00022723"/>
    </source>
</evidence>
<reference evidence="10 11" key="1">
    <citation type="submission" date="2014-07" db="EMBL/GenBank/DDBJ databases">
        <title>Methanogenic archaea and the global carbon cycle.</title>
        <authorList>
            <person name="Henriksen J.R."/>
            <person name="Luke J."/>
            <person name="Reinhart S."/>
            <person name="Benedict M.N."/>
            <person name="Youngblut N.D."/>
            <person name="Metcalf M.E."/>
            <person name="Whitaker R.J."/>
            <person name="Metcalf W.W."/>
        </authorList>
    </citation>
    <scope>NUCLEOTIDE SEQUENCE [LARGE SCALE GENOMIC DNA]</scope>
    <source>
        <strain evidence="10 11">Z-761</strain>
    </source>
</reference>
<feature type="domain" description="Radical SAM core" evidence="9">
    <location>
        <begin position="24"/>
        <end position="244"/>
    </location>
</feature>
<evidence type="ECO:0000313" key="10">
    <source>
        <dbReference type="EMBL" id="AKB43188.1"/>
    </source>
</evidence>
<dbReference type="EMBL" id="CP009520">
    <property type="protein sequence ID" value="AKB43188.1"/>
    <property type="molecule type" value="Genomic_DNA"/>
</dbReference>
<feature type="binding site" evidence="8">
    <location>
        <position position="93"/>
    </location>
    <ligand>
        <name>substrate</name>
    </ligand>
</feature>
<dbReference type="AlphaFoldDB" id="A0A0E3Q3I9"/>
<feature type="binding site" evidence="8">
    <location>
        <position position="41"/>
    </location>
    <ligand>
        <name>[4Fe-4S] cluster</name>
        <dbReference type="ChEBI" id="CHEBI:49883"/>
        <note>4Fe-4S-S-AdoMet</note>
    </ligand>
</feature>
<feature type="binding site" evidence="8">
    <location>
        <position position="37"/>
    </location>
    <ligand>
        <name>[4Fe-4S] cluster</name>
        <dbReference type="ChEBI" id="CHEBI:49883"/>
        <note>4Fe-4S-S-AdoMet</note>
    </ligand>
</feature>
<dbReference type="GO" id="GO:0051539">
    <property type="term" value="F:4 iron, 4 sulfur cluster binding"/>
    <property type="evidence" value="ECO:0007669"/>
    <property type="project" value="UniProtKB-UniRule"/>
</dbReference>
<keyword evidence="1 8" id="KW-0004">4Fe-4S</keyword>
<name>A0A0E3Q3I9_9EURY</name>
<comment type="pathway">
    <text evidence="8">Purine metabolism; 7-cyano-7-deazaguanine biosynthesis.</text>
</comment>
<evidence type="ECO:0000259" key="9">
    <source>
        <dbReference type="PROSITE" id="PS51918"/>
    </source>
</evidence>
<dbReference type="Gene3D" id="3.20.20.70">
    <property type="entry name" value="Aldolase class I"/>
    <property type="match status" value="1"/>
</dbReference>
<evidence type="ECO:0000256" key="8">
    <source>
        <dbReference type="HAMAP-Rule" id="MF_00917"/>
    </source>
</evidence>
<proteinExistence type="inferred from homology"/>
<organism evidence="10 11">
    <name type="scientific">Methanosarcina vacuolata Z-761</name>
    <dbReference type="NCBI Taxonomy" id="1434123"/>
    <lineage>
        <taxon>Archaea</taxon>
        <taxon>Methanobacteriati</taxon>
        <taxon>Methanobacteriota</taxon>
        <taxon>Stenosarchaea group</taxon>
        <taxon>Methanomicrobia</taxon>
        <taxon>Methanosarcinales</taxon>
        <taxon>Methanosarcinaceae</taxon>
        <taxon>Methanosarcina</taxon>
    </lineage>
</organism>
<feature type="binding site" evidence="8">
    <location>
        <position position="46"/>
    </location>
    <ligand>
        <name>Mg(2+)</name>
        <dbReference type="ChEBI" id="CHEBI:18420"/>
    </ligand>
</feature>
<feature type="binding site" evidence="8">
    <location>
        <begin position="18"/>
        <end position="20"/>
    </location>
    <ligand>
        <name>substrate</name>
    </ligand>
</feature>
<dbReference type="EC" id="4.3.99.3" evidence="8"/>
<dbReference type="InterPro" id="IPR013785">
    <property type="entry name" value="Aldolase_TIM"/>
</dbReference>
<dbReference type="GO" id="GO:0000287">
    <property type="term" value="F:magnesium ion binding"/>
    <property type="evidence" value="ECO:0007669"/>
    <property type="project" value="UniProtKB-UniRule"/>
</dbReference>
<keyword evidence="11" id="KW-1185">Reference proteome</keyword>
<evidence type="ECO:0000256" key="5">
    <source>
        <dbReference type="ARBA" id="ARBA00023004"/>
    </source>
</evidence>
<dbReference type="RefSeq" id="WP_048118731.1">
    <property type="nucleotide sequence ID" value="NZ_CP009520.1"/>
</dbReference>
<gene>
    <name evidence="8" type="primary">queE</name>
    <name evidence="10" type="ORF">MSVAZ_0919</name>
</gene>
<feature type="binding site" evidence="8">
    <location>
        <position position="95"/>
    </location>
    <ligand>
        <name>S-adenosyl-L-methionine</name>
        <dbReference type="ChEBI" id="CHEBI:59789"/>
    </ligand>
</feature>
<dbReference type="PROSITE" id="PS51918">
    <property type="entry name" value="RADICAL_SAM"/>
    <property type="match status" value="1"/>
</dbReference>
<dbReference type="Proteomes" id="UP000033096">
    <property type="component" value="Chromosome"/>
</dbReference>
<evidence type="ECO:0000256" key="7">
    <source>
        <dbReference type="ARBA" id="ARBA00023239"/>
    </source>
</evidence>
<dbReference type="HAMAP" id="MF_00917">
    <property type="entry name" value="QueE"/>
    <property type="match status" value="1"/>
</dbReference>
<dbReference type="InterPro" id="IPR007197">
    <property type="entry name" value="rSAM"/>
</dbReference>
<protein>
    <recommendedName>
        <fullName evidence="8">7-carboxy-7-deazaguanine synthase</fullName>
        <shortName evidence="8">CDG synthase</shortName>
        <ecNumber evidence="8">4.3.99.3</ecNumber>
    </recommendedName>
    <alternativeName>
        <fullName evidence="8">Archaeosine biosynthesis protein QueE</fullName>
    </alternativeName>
</protein>
<dbReference type="PATRIC" id="fig|1434123.4.peg.1071"/>
<dbReference type="STRING" id="1434123.MSVAZ_0919"/>
<comment type="catalytic activity">
    <reaction evidence="8">
        <text>6-carboxy-5,6,7,8-tetrahydropterin + H(+) = 7-carboxy-7-carbaguanine + NH4(+)</text>
        <dbReference type="Rhea" id="RHEA:27974"/>
        <dbReference type="ChEBI" id="CHEBI:15378"/>
        <dbReference type="ChEBI" id="CHEBI:28938"/>
        <dbReference type="ChEBI" id="CHEBI:61032"/>
        <dbReference type="ChEBI" id="CHEBI:61036"/>
        <dbReference type="EC" id="4.3.99.3"/>
    </reaction>
</comment>
<comment type="similarity">
    <text evidence="8">Belongs to the radical SAM superfamily. 7-carboxy-7-deazaguanine synthase family.</text>
</comment>
<dbReference type="Pfam" id="PF04055">
    <property type="entry name" value="Radical_SAM"/>
    <property type="match status" value="1"/>
</dbReference>
<comment type="cofactor">
    <cofactor evidence="8">
        <name>S-adenosyl-L-methionine</name>
        <dbReference type="ChEBI" id="CHEBI:59789"/>
    </cofactor>
    <text evidence="8">Binds 1 S-adenosyl-L-methionine per subunit.</text>
</comment>
<dbReference type="UniPathway" id="UPA00391"/>
<keyword evidence="5 8" id="KW-0408">Iron</keyword>
<comment type="cofactor">
    <cofactor evidence="8">
        <name>[4Fe-4S] cluster</name>
        <dbReference type="ChEBI" id="CHEBI:49883"/>
    </cofactor>
    <text evidence="8">Binds 1 [4Fe-4S] cluster. The cluster is coordinated with 3 cysteines and an exchangeable S-adenosyl-L-methionine.</text>
</comment>
<feature type="binding site" evidence="8">
    <location>
        <position position="44"/>
    </location>
    <ligand>
        <name>[4Fe-4S] cluster</name>
        <dbReference type="ChEBI" id="CHEBI:49883"/>
        <note>4Fe-4S-S-AdoMet</note>
    </ligand>
</feature>
<dbReference type="SUPFAM" id="SSF102114">
    <property type="entry name" value="Radical SAM enzymes"/>
    <property type="match status" value="1"/>
</dbReference>
<dbReference type="GO" id="GO:0016840">
    <property type="term" value="F:carbon-nitrogen lyase activity"/>
    <property type="evidence" value="ECO:0007669"/>
    <property type="project" value="UniProtKB-UniRule"/>
</dbReference>
<comment type="subunit">
    <text evidence="8">Homodimer.</text>
</comment>
<sequence length="258" mass="28789">MAASDFTSAPIREVFCSVQGEGPYVGTRQAFVRFSGCNLNCNYCDTDFSNPGTCNYEQVEGSGIFEKIKNPVSISQLESMLKPFKKLHSVSLTGGEPLLHADFIEKLNLDSPLYLESNMTLPEQARKLTEKVAYVSGDFKLPKLIRGMGSEARETHMENTVECFRLLRKNQSRDCFCKVVVDSNTELETVTPAVEAIAPYVSCVILQPETPIGRDVTNPRPSQSIQASVQNIMELQKSLLEIIDTRVIPQTHRMWGCL</sequence>
<feature type="binding site" evidence="8">
    <location>
        <begin position="43"/>
        <end position="45"/>
    </location>
    <ligand>
        <name>S-adenosyl-L-methionine</name>
        <dbReference type="ChEBI" id="CHEBI:59789"/>
    </ligand>
</feature>
<accession>A0A0E3Q3I9</accession>
<dbReference type="KEGG" id="mvc:MSVAZ_0919"/>
<keyword evidence="6 8" id="KW-0411">Iron-sulfur</keyword>
<evidence type="ECO:0000256" key="6">
    <source>
        <dbReference type="ARBA" id="ARBA00023014"/>
    </source>
</evidence>
<dbReference type="HOGENOM" id="CLU_066739_1_0_2"/>
<dbReference type="PANTHER" id="PTHR42836:SF1">
    <property type="entry name" value="7-CARBOXY-7-DEAZAGUANINE SYNTHASE"/>
    <property type="match status" value="1"/>
</dbReference>
<comment type="caution">
    <text evidence="8">Lacks conserved residue(s) required for the propagation of feature annotation.</text>
</comment>
<feature type="binding site" evidence="8">
    <location>
        <position position="33"/>
    </location>
    <ligand>
        <name>substrate</name>
    </ligand>
</feature>
<evidence type="ECO:0000256" key="2">
    <source>
        <dbReference type="ARBA" id="ARBA00022691"/>
    </source>
</evidence>
<keyword evidence="7 8" id="KW-0456">Lyase</keyword>
<keyword evidence="2 8" id="KW-0949">S-adenosyl-L-methionine</keyword>
<evidence type="ECO:0000256" key="1">
    <source>
        <dbReference type="ARBA" id="ARBA00022485"/>
    </source>
</evidence>
<keyword evidence="4 8" id="KW-0460">Magnesium</keyword>
<dbReference type="GeneID" id="24809316"/>
<comment type="cofactor">
    <cofactor evidence="8">
        <name>Mg(2+)</name>
        <dbReference type="ChEBI" id="CHEBI:18420"/>
    </cofactor>
</comment>